<name>A0A6N8JLC9_9BACT</name>
<dbReference type="PANTHER" id="PTHR33452:SF19">
    <property type="entry name" value="DOXX FAMILY PROTEIN"/>
    <property type="match status" value="1"/>
</dbReference>
<evidence type="ECO:0000256" key="7">
    <source>
        <dbReference type="SAM" id="Phobius"/>
    </source>
</evidence>
<dbReference type="OrthoDB" id="1122432at2"/>
<feature type="transmembrane region" description="Helical" evidence="7">
    <location>
        <begin position="30"/>
        <end position="48"/>
    </location>
</feature>
<evidence type="ECO:0000256" key="1">
    <source>
        <dbReference type="ARBA" id="ARBA00004651"/>
    </source>
</evidence>
<dbReference type="RefSeq" id="WP_157303971.1">
    <property type="nucleotide sequence ID" value="NZ_BAAAZB010000027.1"/>
</dbReference>
<comment type="similarity">
    <text evidence="2">Belongs to the DoxX family.</text>
</comment>
<accession>A0A6N8JLC9</accession>
<dbReference type="AlphaFoldDB" id="A0A6N8JLC9"/>
<keyword evidence="5 7" id="KW-1133">Transmembrane helix</keyword>
<keyword evidence="9" id="KW-1185">Reference proteome</keyword>
<feature type="transmembrane region" description="Helical" evidence="7">
    <location>
        <begin position="60"/>
        <end position="81"/>
    </location>
</feature>
<dbReference type="Pfam" id="PF07681">
    <property type="entry name" value="DoxX"/>
    <property type="match status" value="1"/>
</dbReference>
<dbReference type="InterPro" id="IPR032808">
    <property type="entry name" value="DoxX"/>
</dbReference>
<keyword evidence="3" id="KW-1003">Cell membrane</keyword>
<comment type="subcellular location">
    <subcellularLocation>
        <location evidence="1">Cell membrane</location>
        <topology evidence="1">Multi-pass membrane protein</topology>
    </subcellularLocation>
</comment>
<dbReference type="EMBL" id="WRXO01000017">
    <property type="protein sequence ID" value="MVT45186.1"/>
    <property type="molecule type" value="Genomic_DNA"/>
</dbReference>
<organism evidence="8 9">
    <name type="scientific">Chitinophaga oryziterrae</name>
    <dbReference type="NCBI Taxonomy" id="1031224"/>
    <lineage>
        <taxon>Bacteria</taxon>
        <taxon>Pseudomonadati</taxon>
        <taxon>Bacteroidota</taxon>
        <taxon>Chitinophagia</taxon>
        <taxon>Chitinophagales</taxon>
        <taxon>Chitinophagaceae</taxon>
        <taxon>Chitinophaga</taxon>
    </lineage>
</organism>
<dbReference type="Proteomes" id="UP000468388">
    <property type="component" value="Unassembled WGS sequence"/>
</dbReference>
<sequence>MAPAFSAYFVAFTEATGVIFLILGLGTRIIAIPLMITMLVAIRTIHWANGFEAGNNGFEIPLYYLLMLLVLLIYGAGRFSLDRIIDKKLKK</sequence>
<evidence type="ECO:0000256" key="2">
    <source>
        <dbReference type="ARBA" id="ARBA00006679"/>
    </source>
</evidence>
<evidence type="ECO:0000256" key="3">
    <source>
        <dbReference type="ARBA" id="ARBA00022475"/>
    </source>
</evidence>
<evidence type="ECO:0000313" key="8">
    <source>
        <dbReference type="EMBL" id="MVT45186.1"/>
    </source>
</evidence>
<evidence type="ECO:0000313" key="9">
    <source>
        <dbReference type="Proteomes" id="UP000468388"/>
    </source>
</evidence>
<dbReference type="PANTHER" id="PTHR33452">
    <property type="entry name" value="OXIDOREDUCTASE CATD-RELATED"/>
    <property type="match status" value="1"/>
</dbReference>
<evidence type="ECO:0000256" key="5">
    <source>
        <dbReference type="ARBA" id="ARBA00022989"/>
    </source>
</evidence>
<reference evidence="8 9" key="1">
    <citation type="submission" date="2019-12" db="EMBL/GenBank/DDBJ databases">
        <title>The draft genomic sequence of strain Chitinophaga oryziterrae JCM 16595.</title>
        <authorList>
            <person name="Zhang X."/>
        </authorList>
    </citation>
    <scope>NUCLEOTIDE SEQUENCE [LARGE SCALE GENOMIC DNA]</scope>
    <source>
        <strain evidence="8 9">JCM 16595</strain>
    </source>
</reference>
<gene>
    <name evidence="8" type="ORF">GO495_31650</name>
</gene>
<comment type="caution">
    <text evidence="8">The sequence shown here is derived from an EMBL/GenBank/DDBJ whole genome shotgun (WGS) entry which is preliminary data.</text>
</comment>
<dbReference type="GO" id="GO:0005886">
    <property type="term" value="C:plasma membrane"/>
    <property type="evidence" value="ECO:0007669"/>
    <property type="project" value="UniProtKB-SubCell"/>
</dbReference>
<keyword evidence="6 7" id="KW-0472">Membrane</keyword>
<keyword evidence="4 7" id="KW-0812">Transmembrane</keyword>
<dbReference type="InterPro" id="IPR051907">
    <property type="entry name" value="DoxX-like_oxidoreductase"/>
</dbReference>
<proteinExistence type="inferred from homology"/>
<evidence type="ECO:0000256" key="6">
    <source>
        <dbReference type="ARBA" id="ARBA00023136"/>
    </source>
</evidence>
<evidence type="ECO:0000256" key="4">
    <source>
        <dbReference type="ARBA" id="ARBA00022692"/>
    </source>
</evidence>
<protein>
    <submittedName>
        <fullName evidence="8">DoxX family membrane protein</fullName>
    </submittedName>
</protein>